<dbReference type="AlphaFoldDB" id="A0A1H0RV90"/>
<evidence type="ECO:0000313" key="2">
    <source>
        <dbReference type="EMBL" id="SDP33492.1"/>
    </source>
</evidence>
<proteinExistence type="predicted"/>
<feature type="compositionally biased region" description="Low complexity" evidence="1">
    <location>
        <begin position="1"/>
        <end position="21"/>
    </location>
</feature>
<sequence length="96" mass="10047">MTLQLPQPAQATATAPASTAPRYNSSIRNALHTGQQRDQLGICTPALDWNGDQAIDCSQPHALEYLAYGDSGIRSAGAPCPVPPGPRLARLILAVA</sequence>
<organism evidence="2 3">
    <name type="scientific">Nakamurella panacisegetis</name>
    <dbReference type="NCBI Taxonomy" id="1090615"/>
    <lineage>
        <taxon>Bacteria</taxon>
        <taxon>Bacillati</taxon>
        <taxon>Actinomycetota</taxon>
        <taxon>Actinomycetes</taxon>
        <taxon>Nakamurellales</taxon>
        <taxon>Nakamurellaceae</taxon>
        <taxon>Nakamurella</taxon>
    </lineage>
</organism>
<name>A0A1H0RV90_9ACTN</name>
<evidence type="ECO:0000256" key="1">
    <source>
        <dbReference type="SAM" id="MobiDB-lite"/>
    </source>
</evidence>
<accession>A0A1H0RV90</accession>
<gene>
    <name evidence="2" type="ORF">SAMN04515671_3771</name>
</gene>
<reference evidence="2 3" key="1">
    <citation type="submission" date="2016-10" db="EMBL/GenBank/DDBJ databases">
        <authorList>
            <person name="de Groot N.N."/>
        </authorList>
    </citation>
    <scope>NUCLEOTIDE SEQUENCE [LARGE SCALE GENOMIC DNA]</scope>
    <source>
        <strain evidence="3">P4-7,KCTC 19426,CECT 7604</strain>
    </source>
</reference>
<dbReference type="Proteomes" id="UP000198741">
    <property type="component" value="Chromosome I"/>
</dbReference>
<dbReference type="EMBL" id="LT629710">
    <property type="protein sequence ID" value="SDP33492.1"/>
    <property type="molecule type" value="Genomic_DNA"/>
</dbReference>
<feature type="region of interest" description="Disordered" evidence="1">
    <location>
        <begin position="1"/>
        <end position="23"/>
    </location>
</feature>
<protein>
    <submittedName>
        <fullName evidence="2">Uncharacterized protein</fullName>
    </submittedName>
</protein>
<evidence type="ECO:0000313" key="3">
    <source>
        <dbReference type="Proteomes" id="UP000198741"/>
    </source>
</evidence>
<keyword evidence="3" id="KW-1185">Reference proteome</keyword>